<proteinExistence type="predicted"/>
<evidence type="ECO:0000313" key="1">
    <source>
        <dbReference type="EMBL" id="KAL0001996.1"/>
    </source>
</evidence>
<dbReference type="AlphaFoldDB" id="A0AAW2CYA0"/>
<evidence type="ECO:0000313" key="2">
    <source>
        <dbReference type="Proteomes" id="UP001459277"/>
    </source>
</evidence>
<sequence>MVDMVEAMVMGDLIVEITIGSDTEMMTAMGMRPQRESQIMNPGEVLIMTRDRKRIPDSERVVTLMMTRKMIGSDDPSNIRVTVF</sequence>
<accession>A0AAW2CYA0</accession>
<reference evidence="1 2" key="1">
    <citation type="submission" date="2024-01" db="EMBL/GenBank/DDBJ databases">
        <title>A telomere-to-telomere, gap-free genome of sweet tea (Lithocarpus litseifolius).</title>
        <authorList>
            <person name="Zhou J."/>
        </authorList>
    </citation>
    <scope>NUCLEOTIDE SEQUENCE [LARGE SCALE GENOMIC DNA]</scope>
    <source>
        <strain evidence="1">Zhou-2022a</strain>
        <tissue evidence="1">Leaf</tissue>
    </source>
</reference>
<comment type="caution">
    <text evidence="1">The sequence shown here is derived from an EMBL/GenBank/DDBJ whole genome shotgun (WGS) entry which is preliminary data.</text>
</comment>
<dbReference type="EMBL" id="JAZDWU010000005">
    <property type="protein sequence ID" value="KAL0001996.1"/>
    <property type="molecule type" value="Genomic_DNA"/>
</dbReference>
<gene>
    <name evidence="1" type="ORF">SO802_015777</name>
</gene>
<dbReference type="Proteomes" id="UP001459277">
    <property type="component" value="Unassembled WGS sequence"/>
</dbReference>
<name>A0AAW2CYA0_9ROSI</name>
<keyword evidence="2" id="KW-1185">Reference proteome</keyword>
<protein>
    <submittedName>
        <fullName evidence="1">Uncharacterized protein</fullName>
    </submittedName>
</protein>
<organism evidence="1 2">
    <name type="scientific">Lithocarpus litseifolius</name>
    <dbReference type="NCBI Taxonomy" id="425828"/>
    <lineage>
        <taxon>Eukaryota</taxon>
        <taxon>Viridiplantae</taxon>
        <taxon>Streptophyta</taxon>
        <taxon>Embryophyta</taxon>
        <taxon>Tracheophyta</taxon>
        <taxon>Spermatophyta</taxon>
        <taxon>Magnoliopsida</taxon>
        <taxon>eudicotyledons</taxon>
        <taxon>Gunneridae</taxon>
        <taxon>Pentapetalae</taxon>
        <taxon>rosids</taxon>
        <taxon>fabids</taxon>
        <taxon>Fagales</taxon>
        <taxon>Fagaceae</taxon>
        <taxon>Lithocarpus</taxon>
    </lineage>
</organism>